<dbReference type="InterPro" id="IPR036192">
    <property type="entry name" value="Cell_div_ZapA-like_sf"/>
</dbReference>
<dbReference type="SUPFAM" id="SSF102829">
    <property type="entry name" value="Cell division protein ZapA-like"/>
    <property type="match status" value="1"/>
</dbReference>
<dbReference type="Proteomes" id="UP001357452">
    <property type="component" value="Unassembled WGS sequence"/>
</dbReference>
<accession>A0ABU7RI58</accession>
<gene>
    <name evidence="1" type="ORF">V2H41_10380</name>
</gene>
<protein>
    <submittedName>
        <fullName evidence="1">Cell division protein ZapA</fullName>
    </submittedName>
</protein>
<evidence type="ECO:0000313" key="1">
    <source>
        <dbReference type="EMBL" id="MEE6187678.1"/>
    </source>
</evidence>
<keyword evidence="2" id="KW-1185">Reference proteome</keyword>
<dbReference type="RefSeq" id="WP_330975085.1">
    <property type="nucleotide sequence ID" value="NZ_JAZGLY010000005.1"/>
</dbReference>
<reference evidence="1 2" key="1">
    <citation type="submission" date="2024-01" db="EMBL/GenBank/DDBJ databases">
        <title>Niabella digestum sp. nov., isolated from waste digestion system.</title>
        <authorList>
            <person name="Zhang L."/>
        </authorList>
    </citation>
    <scope>NUCLEOTIDE SEQUENCE [LARGE SCALE GENOMIC DNA]</scope>
    <source>
        <strain evidence="1 2">A18</strain>
    </source>
</reference>
<evidence type="ECO:0000313" key="2">
    <source>
        <dbReference type="Proteomes" id="UP001357452"/>
    </source>
</evidence>
<organism evidence="1 2">
    <name type="scientific">Niabella digestorum</name>
    <dbReference type="NCBI Taxonomy" id="3117701"/>
    <lineage>
        <taxon>Bacteria</taxon>
        <taxon>Pseudomonadati</taxon>
        <taxon>Bacteroidota</taxon>
        <taxon>Chitinophagia</taxon>
        <taxon>Chitinophagales</taxon>
        <taxon>Chitinophagaceae</taxon>
        <taxon>Niabella</taxon>
    </lineage>
</organism>
<dbReference type="EMBL" id="JAZGLY010000005">
    <property type="protein sequence ID" value="MEE6187678.1"/>
    <property type="molecule type" value="Genomic_DNA"/>
</dbReference>
<comment type="caution">
    <text evidence="1">The sequence shown here is derived from an EMBL/GenBank/DDBJ whole genome shotgun (WGS) entry which is preliminary data.</text>
</comment>
<dbReference type="InterPro" id="IPR007838">
    <property type="entry name" value="Cell_div_ZapA-like"/>
</dbReference>
<dbReference type="GO" id="GO:0051301">
    <property type="term" value="P:cell division"/>
    <property type="evidence" value="ECO:0007669"/>
    <property type="project" value="UniProtKB-KW"/>
</dbReference>
<keyword evidence="1" id="KW-0132">Cell division</keyword>
<dbReference type="Pfam" id="PF05164">
    <property type="entry name" value="ZapA"/>
    <property type="match status" value="1"/>
</dbReference>
<proteinExistence type="predicted"/>
<keyword evidence="1" id="KW-0131">Cell cycle</keyword>
<sequence>MEQKNLIPANINIADRIYRVQMLPDDEQVVRQSVKLINDKIMEFKTTIPGKDMQDYLSMVLVWFVTESANKSVSLANESLLLSQLQHIESVIEEELEK</sequence>
<name>A0ABU7RI58_9BACT</name>